<accession>G9NB62</accession>
<name>G9NB62_HYPVG</name>
<dbReference type="Proteomes" id="UP000007115">
    <property type="component" value="Unassembled WGS sequence"/>
</dbReference>
<keyword evidence="3" id="KW-1185">Reference proteome</keyword>
<dbReference type="EMBL" id="ABDF02000091">
    <property type="protein sequence ID" value="EHK16070.1"/>
    <property type="molecule type" value="Genomic_DNA"/>
</dbReference>
<organism evidence="2 3">
    <name type="scientific">Hypocrea virens (strain Gv29-8 / FGSC 10586)</name>
    <name type="common">Gliocladium virens</name>
    <name type="synonym">Trichoderma virens</name>
    <dbReference type="NCBI Taxonomy" id="413071"/>
    <lineage>
        <taxon>Eukaryota</taxon>
        <taxon>Fungi</taxon>
        <taxon>Dikarya</taxon>
        <taxon>Ascomycota</taxon>
        <taxon>Pezizomycotina</taxon>
        <taxon>Sordariomycetes</taxon>
        <taxon>Hypocreomycetidae</taxon>
        <taxon>Hypocreales</taxon>
        <taxon>Hypocreaceae</taxon>
        <taxon>Trichoderma</taxon>
    </lineage>
</organism>
<reference evidence="2 3" key="1">
    <citation type="journal article" date="2011" name="Genome Biol.">
        <title>Comparative genome sequence analysis underscores mycoparasitism as the ancestral life style of Trichoderma.</title>
        <authorList>
            <person name="Kubicek C.P."/>
            <person name="Herrera-Estrella A."/>
            <person name="Seidl-Seiboth V."/>
            <person name="Martinez D.A."/>
            <person name="Druzhinina I.S."/>
            <person name="Thon M."/>
            <person name="Zeilinger S."/>
            <person name="Casas-Flores S."/>
            <person name="Horwitz B.A."/>
            <person name="Mukherjee P.K."/>
            <person name="Mukherjee M."/>
            <person name="Kredics L."/>
            <person name="Alcaraz L.D."/>
            <person name="Aerts A."/>
            <person name="Antal Z."/>
            <person name="Atanasova L."/>
            <person name="Cervantes-Badillo M.G."/>
            <person name="Challacombe J."/>
            <person name="Chertkov O."/>
            <person name="McCluskey K."/>
            <person name="Coulpier F."/>
            <person name="Deshpande N."/>
            <person name="von Doehren H."/>
            <person name="Ebbole D.J."/>
            <person name="Esquivel-Naranjo E.U."/>
            <person name="Fekete E."/>
            <person name="Flipphi M."/>
            <person name="Glaser F."/>
            <person name="Gomez-Rodriguez E.Y."/>
            <person name="Gruber S."/>
            <person name="Han C."/>
            <person name="Henrissat B."/>
            <person name="Hermosa R."/>
            <person name="Hernandez-Onate M."/>
            <person name="Karaffa L."/>
            <person name="Kosti I."/>
            <person name="Le Crom S."/>
            <person name="Lindquist E."/>
            <person name="Lucas S."/>
            <person name="Luebeck M."/>
            <person name="Luebeck P.S."/>
            <person name="Margeot A."/>
            <person name="Metz B."/>
            <person name="Misra M."/>
            <person name="Nevalainen H."/>
            <person name="Omann M."/>
            <person name="Packer N."/>
            <person name="Perrone G."/>
            <person name="Uresti-Rivera E.E."/>
            <person name="Salamov A."/>
            <person name="Schmoll M."/>
            <person name="Seiboth B."/>
            <person name="Shapiro H."/>
            <person name="Sukno S."/>
            <person name="Tamayo-Ramos J.A."/>
            <person name="Tisch D."/>
            <person name="Wiest A."/>
            <person name="Wilkinson H.H."/>
            <person name="Zhang M."/>
            <person name="Coutinho P.M."/>
            <person name="Kenerley C.M."/>
            <person name="Monte E."/>
            <person name="Baker S.E."/>
            <person name="Grigoriev I.V."/>
        </authorList>
    </citation>
    <scope>NUCLEOTIDE SEQUENCE [LARGE SCALE GENOMIC DNA]</scope>
    <source>
        <strain evidence="3">Gv29-8 / FGSC 10586</strain>
    </source>
</reference>
<dbReference type="AlphaFoldDB" id="G9NB62"/>
<evidence type="ECO:0000313" key="3">
    <source>
        <dbReference type="Proteomes" id="UP000007115"/>
    </source>
</evidence>
<gene>
    <name evidence="2" type="ORF">TRIVIDRAFT_228002</name>
</gene>
<evidence type="ECO:0000313" key="2">
    <source>
        <dbReference type="EMBL" id="EHK16070.1"/>
    </source>
</evidence>
<dbReference type="InParanoid" id="G9NB62"/>
<feature type="compositionally biased region" description="Polar residues" evidence="1">
    <location>
        <begin position="13"/>
        <end position="30"/>
    </location>
</feature>
<dbReference type="VEuPathDB" id="FungiDB:TRIVIDRAFT_228002"/>
<dbReference type="HOGENOM" id="CLU_2427292_0_0_1"/>
<evidence type="ECO:0000256" key="1">
    <source>
        <dbReference type="SAM" id="MobiDB-lite"/>
    </source>
</evidence>
<proteinExistence type="predicted"/>
<sequence length="91" mass="10330">MSSHNHSTHKPGENSQTIDSNAEPPTSDPEQISEKYNYCMMRFLSHSQTTEERSPLCFRKAESEEEARARAQTRLNAFDVRFGSSNNPAPK</sequence>
<dbReference type="RefSeq" id="XP_013950271.1">
    <property type="nucleotide sequence ID" value="XM_014094796.1"/>
</dbReference>
<dbReference type="GeneID" id="25792128"/>
<protein>
    <submittedName>
        <fullName evidence="2">Uncharacterized protein</fullName>
    </submittedName>
</protein>
<dbReference type="OMA" id="SATHKPG"/>
<comment type="caution">
    <text evidence="2">The sequence shown here is derived from an EMBL/GenBank/DDBJ whole genome shotgun (WGS) entry which is preliminary data.</text>
</comment>
<feature type="region of interest" description="Disordered" evidence="1">
    <location>
        <begin position="1"/>
        <end position="34"/>
    </location>
</feature>